<evidence type="ECO:0000313" key="5">
    <source>
        <dbReference type="EMBL" id="CAG8432824.1"/>
    </source>
</evidence>
<comment type="caution">
    <text evidence="5">The sequence shown here is derived from an EMBL/GenBank/DDBJ whole genome shotgun (WGS) entry which is preliminary data.</text>
</comment>
<protein>
    <submittedName>
        <fullName evidence="5">11504_t:CDS:1</fullName>
    </submittedName>
</protein>
<dbReference type="GO" id="GO:0016491">
    <property type="term" value="F:oxidoreductase activity"/>
    <property type="evidence" value="ECO:0007669"/>
    <property type="project" value="UniProtKB-KW"/>
</dbReference>
<dbReference type="SUPFAM" id="SSF51197">
    <property type="entry name" value="Clavaminate synthase-like"/>
    <property type="match status" value="1"/>
</dbReference>
<keyword evidence="6" id="KW-1185">Reference proteome</keyword>
<accession>A0A9N8YJJ7</accession>
<evidence type="ECO:0000259" key="4">
    <source>
        <dbReference type="PROSITE" id="PS51471"/>
    </source>
</evidence>
<dbReference type="PROSITE" id="PS51471">
    <property type="entry name" value="FE2OG_OXY"/>
    <property type="match status" value="1"/>
</dbReference>
<dbReference type="OrthoDB" id="288590at2759"/>
<dbReference type="GO" id="GO:0046872">
    <property type="term" value="F:metal ion binding"/>
    <property type="evidence" value="ECO:0007669"/>
    <property type="project" value="UniProtKB-KW"/>
</dbReference>
<keyword evidence="3" id="KW-0560">Oxidoreductase</keyword>
<evidence type="ECO:0000256" key="3">
    <source>
        <dbReference type="RuleBase" id="RU003682"/>
    </source>
</evidence>
<feature type="domain" description="Fe2OG dioxygenase" evidence="4">
    <location>
        <begin position="89"/>
        <end position="196"/>
    </location>
</feature>
<dbReference type="PANTHER" id="PTHR47991">
    <property type="entry name" value="OXOGLUTARATE/IRON-DEPENDENT DIOXYGENASE"/>
    <property type="match status" value="1"/>
</dbReference>
<dbReference type="Gene3D" id="2.60.120.330">
    <property type="entry name" value="B-lactam Antibiotic, Isopenicillin N Synthase, Chain"/>
    <property type="match status" value="1"/>
</dbReference>
<dbReference type="InterPro" id="IPR044861">
    <property type="entry name" value="IPNS-like_FE2OG_OXY"/>
</dbReference>
<proteinExistence type="inferred from homology"/>
<dbReference type="EMBL" id="CAJVPK010000004">
    <property type="protein sequence ID" value="CAG8432824.1"/>
    <property type="molecule type" value="Genomic_DNA"/>
</dbReference>
<evidence type="ECO:0000313" key="6">
    <source>
        <dbReference type="Proteomes" id="UP000789706"/>
    </source>
</evidence>
<dbReference type="AlphaFoldDB" id="A0A9N8YJJ7"/>
<evidence type="ECO:0000256" key="1">
    <source>
        <dbReference type="ARBA" id="ARBA00022723"/>
    </source>
</evidence>
<dbReference type="InterPro" id="IPR005123">
    <property type="entry name" value="Oxoglu/Fe-dep_dioxygenase_dom"/>
</dbReference>
<sequence length="260" mass="29748">MDSPCRWKEGDPLYRKLKGPNQWPDEKYIPEFKRTLQTFIKEMTEFSREFVHLISLSLELPYDALDQFLDPPDQQMNRLKAKRDIYILLLHHLFNNFVKYPPQDALDPEDGIQGVGPHKDPWLTFLLQVNDSLGLQVQNHSGDWINVPSIDNTFVVNIGTGLEGVTGGVTVATTHRVLNPSPGSNPRISIPFFQMLSDEVVLKQLDVPEEIKKMARKDVVSDADSTAYREFLSKNVGEGVLRNRITSHRDVGERHYPELL</sequence>
<dbReference type="Pfam" id="PF03171">
    <property type="entry name" value="2OG-FeII_Oxy"/>
    <property type="match status" value="1"/>
</dbReference>
<dbReference type="Proteomes" id="UP000789706">
    <property type="component" value="Unassembled WGS sequence"/>
</dbReference>
<gene>
    <name evidence="5" type="ORF">DEBURN_LOCUS151</name>
</gene>
<dbReference type="InterPro" id="IPR050295">
    <property type="entry name" value="Plant_2OG-oxidoreductases"/>
</dbReference>
<evidence type="ECO:0000256" key="2">
    <source>
        <dbReference type="ARBA" id="ARBA00023004"/>
    </source>
</evidence>
<dbReference type="InterPro" id="IPR027443">
    <property type="entry name" value="IPNS-like_sf"/>
</dbReference>
<organism evidence="5 6">
    <name type="scientific">Diversispora eburnea</name>
    <dbReference type="NCBI Taxonomy" id="1213867"/>
    <lineage>
        <taxon>Eukaryota</taxon>
        <taxon>Fungi</taxon>
        <taxon>Fungi incertae sedis</taxon>
        <taxon>Mucoromycota</taxon>
        <taxon>Glomeromycotina</taxon>
        <taxon>Glomeromycetes</taxon>
        <taxon>Diversisporales</taxon>
        <taxon>Diversisporaceae</taxon>
        <taxon>Diversispora</taxon>
    </lineage>
</organism>
<keyword evidence="2 3" id="KW-0408">Iron</keyword>
<name>A0A9N8YJJ7_9GLOM</name>
<keyword evidence="1 3" id="KW-0479">Metal-binding</keyword>
<reference evidence="5" key="1">
    <citation type="submission" date="2021-06" db="EMBL/GenBank/DDBJ databases">
        <authorList>
            <person name="Kallberg Y."/>
            <person name="Tangrot J."/>
            <person name="Rosling A."/>
        </authorList>
    </citation>
    <scope>NUCLEOTIDE SEQUENCE</scope>
    <source>
        <strain evidence="5">AZ414A</strain>
    </source>
</reference>
<comment type="similarity">
    <text evidence="3">Belongs to the iron/ascorbate-dependent oxidoreductase family.</text>
</comment>